<dbReference type="KEGG" id="halu:HUG12_15595"/>
<dbReference type="PANTHER" id="PTHR37813">
    <property type="entry name" value="FELS-2 PROPHAGE PROTEIN"/>
    <property type="match status" value="1"/>
</dbReference>
<evidence type="ECO:0000259" key="4">
    <source>
        <dbReference type="Pfam" id="PF10145"/>
    </source>
</evidence>
<keyword evidence="6" id="KW-1185">Reference proteome</keyword>
<dbReference type="AlphaFoldDB" id="A0A7D5QC49"/>
<feature type="compositionally biased region" description="Low complexity" evidence="2">
    <location>
        <begin position="612"/>
        <end position="621"/>
    </location>
</feature>
<gene>
    <name evidence="5" type="ORF">HUG12_15595</name>
</gene>
<keyword evidence="3" id="KW-0472">Membrane</keyword>
<feature type="transmembrane region" description="Helical" evidence="3">
    <location>
        <begin position="426"/>
        <end position="449"/>
    </location>
</feature>
<protein>
    <submittedName>
        <fullName evidence="5">Phage tail tape measure protein</fullName>
    </submittedName>
</protein>
<dbReference type="Pfam" id="PF10145">
    <property type="entry name" value="PhageMin_Tail"/>
    <property type="match status" value="1"/>
</dbReference>
<feature type="transmembrane region" description="Helical" evidence="3">
    <location>
        <begin position="508"/>
        <end position="528"/>
    </location>
</feature>
<dbReference type="NCBIfam" id="TIGR01760">
    <property type="entry name" value="tape_meas_TP901"/>
    <property type="match status" value="1"/>
</dbReference>
<evidence type="ECO:0000256" key="2">
    <source>
        <dbReference type="SAM" id="MobiDB-lite"/>
    </source>
</evidence>
<sequence>MAFSTLTGAIRVDASGVEEGVNEAEQSVDSLTGRMQSAGKSMQRAGAAMTAGVTAPLVAMGGTAAKQAASFDQAMQQSIAVLGDVDEAMREDLEQTAREVATSTTQSHEEAAQSFYFLASAGLTAAEAMEAMPQVAAFAEAGQMDMAEATDVATNVMSAFGYEAEEMNEVTDTLTATVTSHNQTMDGMAQAMSRVAPTAAGMGVEIEEAAAAIGLLGDVGIQGRRAGTSLNRALTVLANPTGRAAERINELGVNVRDANGDLRSITEIMSDFEAAGASSADMAAIFGSEAGPAMSSLLQQGGDAIAESTDRLREAEGATQDVADTQRETLNAELQVMRSNLEEAGVAIGANLLPMLSTLSGHVQRAGQWFAGLSDNQQKVIIAFGGVLAAIGPVLLALGTLGTLLPAAATGATMAAGAFGTMWTALLGPIGLVLAAIAAFGAAYATNFLGVKDLTNDVVGGVMDNLDLLKGWVLTAIGPIGWLYMAWESNFLGIQNATADAKDAVLDNLDLLATGILAALGPIGWFVIAYRKNFMGVGDATDEVIGRVVDGINWLISKITQIPSELQNLIDRIPGVDGEEVADKLFPPTPAEERARETGESAAEAAEEGASEEAASASSKEQQLLSGGGDPYAAGEDVGADMAAGATAGIEGELGDGPIKGEMTDAMRSVLESGVEGYVSDPDEIEDAPTEINEALFNAMAESQGGATAERLGVSEQEFVALSNRFGGTDWSGGGGSGGGSAPADVMASGATGSNSGGGGGGPSAADIASALRSVLQDLVLEGDLDVDDSEFEEAINGTVRAEFGRERDRLDRGVGG</sequence>
<dbReference type="PANTHER" id="PTHR37813:SF1">
    <property type="entry name" value="FELS-2 PROPHAGE PROTEIN"/>
    <property type="match status" value="1"/>
</dbReference>
<feature type="region of interest" description="Disordered" evidence="2">
    <location>
        <begin position="730"/>
        <end position="765"/>
    </location>
</feature>
<reference evidence="5 6" key="1">
    <citation type="submission" date="2020-06" db="EMBL/GenBank/DDBJ databases">
        <title>NJ-3-1, isolated from saline soil.</title>
        <authorList>
            <person name="Cui H.L."/>
            <person name="Shi X."/>
        </authorList>
    </citation>
    <scope>NUCLEOTIDE SEQUENCE [LARGE SCALE GENOMIC DNA]</scope>
    <source>
        <strain evidence="5 6">NJ-3-1</strain>
    </source>
</reference>
<dbReference type="SMR" id="A0A7D5QC49"/>
<feature type="region of interest" description="Disordered" evidence="2">
    <location>
        <begin position="580"/>
        <end position="637"/>
    </location>
</feature>
<dbReference type="EMBL" id="CP058579">
    <property type="protein sequence ID" value="QLG63078.1"/>
    <property type="molecule type" value="Genomic_DNA"/>
</dbReference>
<organism evidence="5 6">
    <name type="scientific">Halorarum salinum</name>
    <dbReference type="NCBI Taxonomy" id="2743089"/>
    <lineage>
        <taxon>Archaea</taxon>
        <taxon>Methanobacteriati</taxon>
        <taxon>Methanobacteriota</taxon>
        <taxon>Stenosarchaea group</taxon>
        <taxon>Halobacteria</taxon>
        <taxon>Halobacteriales</taxon>
        <taxon>Haloferacaceae</taxon>
        <taxon>Halorarum</taxon>
    </lineage>
</organism>
<feature type="transmembrane region" description="Helical" evidence="3">
    <location>
        <begin position="380"/>
        <end position="405"/>
    </location>
</feature>
<evidence type="ECO:0000256" key="1">
    <source>
        <dbReference type="ARBA" id="ARBA00022612"/>
    </source>
</evidence>
<keyword evidence="1" id="KW-1188">Viral release from host cell</keyword>
<feature type="domain" description="Phage tail tape measure protein" evidence="4">
    <location>
        <begin position="95"/>
        <end position="281"/>
    </location>
</feature>
<proteinExistence type="predicted"/>
<keyword evidence="3" id="KW-0812">Transmembrane</keyword>
<name>A0A7D5QC49_9EURY</name>
<feature type="compositionally biased region" description="Gly residues" evidence="2">
    <location>
        <begin position="730"/>
        <end position="741"/>
    </location>
</feature>
<evidence type="ECO:0000256" key="3">
    <source>
        <dbReference type="SAM" id="Phobius"/>
    </source>
</evidence>
<accession>A0A7D5QC49</accession>
<dbReference type="Proteomes" id="UP000509626">
    <property type="component" value="Chromosome"/>
</dbReference>
<evidence type="ECO:0000313" key="5">
    <source>
        <dbReference type="EMBL" id="QLG63078.1"/>
    </source>
</evidence>
<feature type="transmembrane region" description="Helical" evidence="3">
    <location>
        <begin position="469"/>
        <end position="487"/>
    </location>
</feature>
<dbReference type="InterPro" id="IPR010090">
    <property type="entry name" value="Phage_tape_meas"/>
</dbReference>
<evidence type="ECO:0000313" key="6">
    <source>
        <dbReference type="Proteomes" id="UP000509626"/>
    </source>
</evidence>
<keyword evidence="3" id="KW-1133">Transmembrane helix</keyword>